<keyword evidence="16" id="KW-1185">Reference proteome</keyword>
<dbReference type="EMBL" id="CP003806">
    <property type="protein sequence ID" value="AGF49276.1"/>
    <property type="molecule type" value="Genomic_DNA"/>
</dbReference>
<evidence type="ECO:0000256" key="4">
    <source>
        <dbReference type="ARBA" id="ARBA00022984"/>
    </source>
</evidence>
<dbReference type="Pfam" id="PF02875">
    <property type="entry name" value="Mur_ligase_C"/>
    <property type="match status" value="2"/>
</dbReference>
<comment type="function">
    <text evidence="8 10">Involved in cell wall formation. Catalyzes the final step in the synthesis of UDP-N-acetylmuramoyl-pentapeptide, the precursor of murein.</text>
</comment>
<keyword evidence="7" id="KW-0460">Magnesium</keyword>
<dbReference type="GO" id="GO:0008360">
    <property type="term" value="P:regulation of cell shape"/>
    <property type="evidence" value="ECO:0007669"/>
    <property type="project" value="UniProtKB-KW"/>
</dbReference>
<evidence type="ECO:0000256" key="9">
    <source>
        <dbReference type="RuleBase" id="RU004135"/>
    </source>
</evidence>
<dbReference type="InterPro" id="IPR036615">
    <property type="entry name" value="Mur_ligase_C_dom_sf"/>
</dbReference>
<protein>
    <recommendedName>
        <fullName evidence="7 8">Multifunctional fusion protein</fullName>
    </recommendedName>
    <domain>
        <recommendedName>
            <fullName evidence="7">UDP-N-acetylmuramoyl-L-alanyl-D-glutamate--2,6-diaminopimelate ligase</fullName>
            <ecNumber evidence="7">6.3.2.13</ecNumber>
        </recommendedName>
        <alternativeName>
            <fullName evidence="7">Meso-A2pm-adding enzyme</fullName>
        </alternativeName>
        <alternativeName>
            <fullName evidence="7">Meso-diaminopimelate-adding enzyme</fullName>
        </alternativeName>
        <alternativeName>
            <fullName evidence="7">UDP-MurNAc-L-Ala-D-Glu:meso-diaminopimelate ligase</fullName>
        </alternativeName>
        <alternativeName>
            <fullName evidence="7">UDP-MurNAc-tripeptide synthetase</fullName>
        </alternativeName>
        <alternativeName>
            <fullName evidence="7">UDP-N-acetylmuramyl-tripeptide synthetase</fullName>
        </alternativeName>
    </domain>
    <domain>
        <recommendedName>
            <fullName evidence="8">UDP-N-acetylmuramoyl-tripeptide--D-alanyl-D-alanine ligase</fullName>
            <ecNumber evidence="8">6.3.2.10</ecNumber>
        </recommendedName>
        <alternativeName>
            <fullName evidence="8">D-alanyl-D-alanine-adding enzyme</fullName>
        </alternativeName>
    </domain>
</protein>
<dbReference type="GO" id="GO:0008765">
    <property type="term" value="F:UDP-N-acetylmuramoylalanyl-D-glutamate-2,6-diaminopimelate ligase activity"/>
    <property type="evidence" value="ECO:0007669"/>
    <property type="project" value="UniProtKB-UniRule"/>
</dbReference>
<keyword evidence="11" id="KW-1133">Transmembrane helix</keyword>
<dbReference type="Proteomes" id="UP000011658">
    <property type="component" value="Chromosome"/>
</dbReference>
<dbReference type="EC" id="6.3.2.10" evidence="8"/>
<comment type="cofactor">
    <cofactor evidence="7">
        <name>Mg(2+)</name>
        <dbReference type="ChEBI" id="CHEBI:18420"/>
    </cofactor>
</comment>
<dbReference type="HAMAP" id="MF_02019">
    <property type="entry name" value="MurF"/>
    <property type="match status" value="1"/>
</dbReference>
<keyword evidence="2 8" id="KW-0132">Cell division</keyword>
<dbReference type="RefSeq" id="WP_015389760.1">
    <property type="nucleotide sequence ID" value="NC_020284.1"/>
</dbReference>
<feature type="binding site" evidence="7">
    <location>
        <position position="197"/>
    </location>
    <ligand>
        <name>UDP-N-acetyl-alpha-D-muramoyl-L-alanyl-D-glutamate</name>
        <dbReference type="ChEBI" id="CHEBI:83900"/>
    </ligand>
</feature>
<dbReference type="Pfam" id="PF08245">
    <property type="entry name" value="Mur_ligase_M"/>
    <property type="match status" value="2"/>
</dbReference>
<dbReference type="NCBIfam" id="NF001126">
    <property type="entry name" value="PRK00139.1-4"/>
    <property type="match status" value="1"/>
</dbReference>
<dbReference type="InterPro" id="IPR004101">
    <property type="entry name" value="Mur_ligase_C"/>
</dbReference>
<dbReference type="eggNOG" id="COG0770">
    <property type="taxonomic scope" value="Bacteria"/>
</dbReference>
<dbReference type="NCBIfam" id="TIGR01143">
    <property type="entry name" value="murF"/>
    <property type="match status" value="1"/>
</dbReference>
<evidence type="ECO:0000256" key="5">
    <source>
        <dbReference type="ARBA" id="ARBA00023306"/>
    </source>
</evidence>
<keyword evidence="6 8" id="KW-0961">Cell wall biogenesis/degradation</keyword>
<feature type="binding site" evidence="7">
    <location>
        <begin position="162"/>
        <end position="163"/>
    </location>
    <ligand>
        <name>UDP-N-acetyl-alpha-D-muramoyl-L-alanyl-D-glutamate</name>
        <dbReference type="ChEBI" id="CHEBI:83900"/>
    </ligand>
</feature>
<comment type="pathway">
    <text evidence="8 9">Cell wall biogenesis; peptidoglycan biosynthesis.</text>
</comment>
<evidence type="ECO:0000313" key="16">
    <source>
        <dbReference type="Proteomes" id="UP000011658"/>
    </source>
</evidence>
<dbReference type="InterPro" id="IPR000713">
    <property type="entry name" value="Mur_ligase_N"/>
</dbReference>
<dbReference type="NCBIfam" id="TIGR01085">
    <property type="entry name" value="murE"/>
    <property type="match status" value="1"/>
</dbReference>
<dbReference type="PANTHER" id="PTHR23135:SF4">
    <property type="entry name" value="UDP-N-ACETYLMURAMOYL-L-ALANYL-D-GLUTAMATE--2,6-DIAMINOPIMELATE LIGASE MURE HOMOLOG, CHLOROPLASTIC"/>
    <property type="match status" value="1"/>
</dbReference>
<comment type="catalytic activity">
    <reaction evidence="8 10">
        <text>D-alanyl-D-alanine + UDP-N-acetyl-alpha-D-muramoyl-L-alanyl-gamma-D-glutamyl-meso-2,6-diaminopimelate + ATP = UDP-N-acetyl-alpha-D-muramoyl-L-alanyl-gamma-D-glutamyl-meso-2,6-diaminopimeloyl-D-alanyl-D-alanine + ADP + phosphate + H(+)</text>
        <dbReference type="Rhea" id="RHEA:28374"/>
        <dbReference type="ChEBI" id="CHEBI:15378"/>
        <dbReference type="ChEBI" id="CHEBI:30616"/>
        <dbReference type="ChEBI" id="CHEBI:43474"/>
        <dbReference type="ChEBI" id="CHEBI:57822"/>
        <dbReference type="ChEBI" id="CHEBI:61386"/>
        <dbReference type="ChEBI" id="CHEBI:83905"/>
        <dbReference type="ChEBI" id="CHEBI:456216"/>
        <dbReference type="EC" id="6.3.2.10"/>
    </reaction>
</comment>
<dbReference type="PANTHER" id="PTHR23135">
    <property type="entry name" value="MUR LIGASE FAMILY MEMBER"/>
    <property type="match status" value="1"/>
</dbReference>
<dbReference type="Gene3D" id="3.90.190.20">
    <property type="entry name" value="Mur ligase, C-terminal domain"/>
    <property type="match status" value="2"/>
</dbReference>
<keyword evidence="5 8" id="KW-0131">Cell cycle</keyword>
<dbReference type="PATRIC" id="fig|1208921.3.peg.568"/>
<keyword evidence="11" id="KW-0472">Membrane</keyword>
<evidence type="ECO:0000256" key="7">
    <source>
        <dbReference type="HAMAP-Rule" id="MF_00208"/>
    </source>
</evidence>
<comment type="similarity">
    <text evidence="1 7">Belongs to the MurCDEF family. MurE subfamily.</text>
</comment>
<dbReference type="GO" id="GO:0000287">
    <property type="term" value="F:magnesium ion binding"/>
    <property type="evidence" value="ECO:0007669"/>
    <property type="project" value="UniProtKB-UniRule"/>
</dbReference>
<evidence type="ECO:0000256" key="10">
    <source>
        <dbReference type="RuleBase" id="RU004136"/>
    </source>
</evidence>
<dbReference type="GO" id="GO:0047480">
    <property type="term" value="F:UDP-N-acetylmuramoyl-tripeptide-D-alanyl-D-alanine ligase activity"/>
    <property type="evidence" value="ECO:0007669"/>
    <property type="project" value="UniProtKB-UniRule"/>
</dbReference>
<name>M1LYZ3_9PROT</name>
<sequence length="979" mass="108089">MSEFSYRSDHVYDISFLISWLKKRTYENSRLCSDSRCVSPGDVFIACSGYQTSGYFYIDDAVSNGASAVLIDFVNNLESLVIDKDNVLVVSNLSKMLGDLANQWYGNSSNKITLIAVTGTNGKTSCVQWIAQALNNYGFLCGTIGTLGAFIPGNKLLYKGLTTPDVLSLHWIIFMMYRLGVKIVAMEASSIGLEEGRLCGLNIKVAAFTNLTSDHLDYHKDIYSYERSKSHLFSILGIEKFIINLDDSFGKRLSKKLPRSKSLLFSTEDINPFADVYATDIRSNISGQVFLLKFHDNSLHINIDVIGNYNISNILLVVSVLIALNLPIDVIPKMIESLTSIPGRLQRVIPIKIGKLAFPTVLVDFAHTKDALFNVLKTLNPIAKNSGGKLISLFGCGGNRDISKRPEMTKVAISYSDMVFITSDNPRMENPDSIIEDMLSGVFSDTSSVHVEPNRALSILLSIYSAKDKDIVLLAGKGHESYQENSNKKIFFDDCQWARLAMLLPVIKGISIDTRSLKSDELFIAIVGDKFDAHDYLNKAKDAGSCAAVVSRRVEGVNIPQILVDDTKDALMCIGSTYRRKYNLPVVAVVGSNGKTTTKEMIAKILVDIYEKKNCLITDGNLNNSIGVPLTLSRLRGNHKAAVLELGMNHAGEIGILSSISAPTIVVITNAQREHQEFLGNVYNVAVENGSSIKFLPSNGIVVYPGDDKYSGLWDSITGKLDSVTFGFSDDCDVYAKDIKCGCNNVSCNLVFKNREHPFILPIPGEHNLRNALASISVSIAMDLKLTDSMKSLESFESICGRMKFYQLNENILLIDDTYNSNPDSALAAIDVLKIQPGVKILVFGDMGETGSGFVELHKEIGFYAINNGIDKLITIGMNSKHTAFAFGINAIVCESIEDIVSLLTKYEKASILIKGSRFMAMEDIVRSFSKKYVIGTRSVFKISIFFNIQFYLFHNLIVRAFFAFITSSIISFLIFLLL</sequence>
<feature type="domain" description="Mur ligase central" evidence="14">
    <location>
        <begin position="117"/>
        <end position="320"/>
    </location>
</feature>
<feature type="domain" description="Mur ligase N-terminal catalytic" evidence="12">
    <location>
        <begin position="33"/>
        <end position="105"/>
    </location>
</feature>
<feature type="binding site" evidence="7">
    <location>
        <position position="480"/>
    </location>
    <ligand>
        <name>meso-2,6-diaminopimelate</name>
        <dbReference type="ChEBI" id="CHEBI:57791"/>
    </ligand>
</feature>
<dbReference type="HAMAP" id="MF_00208">
    <property type="entry name" value="MurE"/>
    <property type="match status" value="1"/>
</dbReference>
<dbReference type="SUPFAM" id="SSF63418">
    <property type="entry name" value="MurE/MurF N-terminal domain"/>
    <property type="match status" value="2"/>
</dbReference>
<dbReference type="InterPro" id="IPR005761">
    <property type="entry name" value="UDP-N-AcMur-Glu-dNH2Pim_ligase"/>
</dbReference>
<feature type="binding site" evidence="7">
    <location>
        <position position="476"/>
    </location>
    <ligand>
        <name>meso-2,6-diaminopimelate</name>
        <dbReference type="ChEBI" id="CHEBI:57791"/>
    </ligand>
</feature>
<dbReference type="eggNOG" id="COG0769">
    <property type="taxonomic scope" value="Bacteria"/>
</dbReference>
<evidence type="ECO:0000256" key="6">
    <source>
        <dbReference type="ARBA" id="ARBA00023316"/>
    </source>
</evidence>
<dbReference type="SUPFAM" id="SSF53623">
    <property type="entry name" value="MurD-like peptide ligases, catalytic domain"/>
    <property type="match status" value="2"/>
</dbReference>
<evidence type="ECO:0000313" key="15">
    <source>
        <dbReference type="EMBL" id="AGF49276.1"/>
    </source>
</evidence>
<feature type="domain" description="Mur ligase central" evidence="14">
    <location>
        <begin position="589"/>
        <end position="778"/>
    </location>
</feature>
<keyword evidence="3 8" id="KW-0133">Cell shape</keyword>
<comment type="function">
    <text evidence="7">Catalyzes the addition of meso-diaminopimelic acid to the nucleotide precursor UDP-N-acetylmuramoyl-L-alanyl-D-glutamate (UMAG) in the biosynthesis of bacterial cell-wall peptidoglycan.</text>
</comment>
<dbReference type="GO" id="GO:0009252">
    <property type="term" value="P:peptidoglycan biosynthetic process"/>
    <property type="evidence" value="ECO:0007669"/>
    <property type="project" value="UniProtKB-UniRule"/>
</dbReference>
<dbReference type="EC" id="6.3.2.13" evidence="7"/>
<comment type="similarity">
    <text evidence="8">Belongs to the MurCDEF family. MurF subfamily.</text>
</comment>
<dbReference type="GO" id="GO:0005524">
    <property type="term" value="F:ATP binding"/>
    <property type="evidence" value="ECO:0007669"/>
    <property type="project" value="UniProtKB-UniRule"/>
</dbReference>
<reference evidence="15 16" key="1">
    <citation type="journal article" date="2013" name="Genome Biol. Evol.">
        <title>Genome evolution and phylogenomic analysis of candidatus kinetoplastibacterium, the betaproteobacterial endosymbionts of strigomonas and angomonas.</title>
        <authorList>
            <person name="Alves J.M."/>
            <person name="Serrano M.G."/>
            <person name="Maia da Silva F."/>
            <person name="Voegtly L.J."/>
            <person name="Matveyev A.V."/>
            <person name="Teixeira M.M."/>
            <person name="Camargo E.P."/>
            <person name="Buck G.A."/>
        </authorList>
    </citation>
    <scope>NUCLEOTIDE SEQUENCE [LARGE SCALE GENOMIC DNA]</scope>
    <source>
        <strain evidence="15 16">TCC219</strain>
    </source>
</reference>
<dbReference type="STRING" id="1208921.ST1E_0984"/>
<feature type="domain" description="Mur ligase C-terminal" evidence="13">
    <location>
        <begin position="359"/>
        <end position="478"/>
    </location>
</feature>
<dbReference type="InterPro" id="IPR013221">
    <property type="entry name" value="Mur_ligase_cen"/>
</dbReference>
<dbReference type="AlphaFoldDB" id="M1LYZ3"/>
<organism evidence="15 16">
    <name type="scientific">Candidatus Kinetoplastidibacterium galati TCC219</name>
    <dbReference type="NCBI Taxonomy" id="1208921"/>
    <lineage>
        <taxon>Bacteria</taxon>
        <taxon>Pseudomonadati</taxon>
        <taxon>Pseudomonadota</taxon>
        <taxon>Betaproteobacteria</taxon>
        <taxon>Candidatus Kinetoplastidibacterium</taxon>
    </lineage>
</organism>
<evidence type="ECO:0000259" key="12">
    <source>
        <dbReference type="Pfam" id="PF01225"/>
    </source>
</evidence>
<feature type="binding site" evidence="7">
    <location>
        <begin position="119"/>
        <end position="125"/>
    </location>
    <ligand>
        <name>ATP</name>
        <dbReference type="ChEBI" id="CHEBI:30616"/>
    </ligand>
</feature>
<comment type="caution">
    <text evidence="7">Lacks conserved residue(s) required for the propagation of feature annotation.</text>
</comment>
<feature type="transmembrane region" description="Helical" evidence="11">
    <location>
        <begin position="957"/>
        <end position="978"/>
    </location>
</feature>
<dbReference type="InterPro" id="IPR005863">
    <property type="entry name" value="UDP-N-AcMur_synth"/>
</dbReference>
<feature type="short sequence motif" description="Meso-diaminopimelate recognition motif" evidence="7">
    <location>
        <begin position="424"/>
        <end position="427"/>
    </location>
</feature>
<accession>M1LYZ3</accession>
<evidence type="ECO:0000256" key="3">
    <source>
        <dbReference type="ARBA" id="ARBA00022960"/>
    </source>
</evidence>
<dbReference type="GO" id="GO:0071555">
    <property type="term" value="P:cell wall organization"/>
    <property type="evidence" value="ECO:0007669"/>
    <property type="project" value="UniProtKB-KW"/>
</dbReference>
<keyword evidence="4 8" id="KW-0573">Peptidoglycan synthesis</keyword>
<keyword evidence="11" id="KW-0812">Transmembrane</keyword>
<dbReference type="Pfam" id="PF01225">
    <property type="entry name" value="Mur_ligase"/>
    <property type="match status" value="1"/>
</dbReference>
<feature type="binding site" evidence="7">
    <location>
        <position position="400"/>
    </location>
    <ligand>
        <name>meso-2,6-diaminopimelate</name>
        <dbReference type="ChEBI" id="CHEBI:57791"/>
    </ligand>
</feature>
<evidence type="ECO:0000256" key="1">
    <source>
        <dbReference type="ARBA" id="ARBA00005898"/>
    </source>
</evidence>
<keyword evidence="8" id="KW-0547">Nucleotide-binding</keyword>
<dbReference type="SUPFAM" id="SSF53244">
    <property type="entry name" value="MurD-like peptide ligases, peptide-binding domain"/>
    <property type="match status" value="2"/>
</dbReference>
<dbReference type="HOGENOM" id="CLU_011092_1_0_4"/>
<dbReference type="Gene3D" id="3.40.1390.10">
    <property type="entry name" value="MurE/MurF, N-terminal domain"/>
    <property type="match status" value="2"/>
</dbReference>
<dbReference type="UniPathway" id="UPA00219"/>
<keyword evidence="8" id="KW-0067">ATP-binding</keyword>
<dbReference type="Gene3D" id="3.40.1190.10">
    <property type="entry name" value="Mur-like, catalytic domain"/>
    <property type="match status" value="2"/>
</dbReference>
<dbReference type="GO" id="GO:0051301">
    <property type="term" value="P:cell division"/>
    <property type="evidence" value="ECO:0007669"/>
    <property type="project" value="UniProtKB-KW"/>
</dbReference>
<feature type="binding site" evidence="7">
    <location>
        <begin position="424"/>
        <end position="427"/>
    </location>
    <ligand>
        <name>meso-2,6-diaminopimelate</name>
        <dbReference type="ChEBI" id="CHEBI:57791"/>
    </ligand>
</feature>
<dbReference type="InterPro" id="IPR035911">
    <property type="entry name" value="MurE/MurF_N"/>
</dbReference>
<comment type="PTM">
    <text evidence="7">Carboxylation is probably crucial for Mg(2+) binding and, consequently, for the gamma-phosphate positioning of ATP.</text>
</comment>
<dbReference type="InterPro" id="IPR036565">
    <property type="entry name" value="Mur-like_cat_sf"/>
</dbReference>
<comment type="subcellular location">
    <subcellularLocation>
        <location evidence="8 9">Cytoplasm</location>
    </subcellularLocation>
</comment>
<gene>
    <name evidence="8" type="primary">murF</name>
    <name evidence="7" type="synonym">murE</name>
    <name evidence="15" type="ORF">ST1E_0984</name>
</gene>
<dbReference type="GO" id="GO:0005737">
    <property type="term" value="C:cytoplasm"/>
    <property type="evidence" value="ECO:0007669"/>
    <property type="project" value="UniProtKB-SubCell"/>
</dbReference>
<proteinExistence type="inferred from homology"/>
<evidence type="ECO:0000259" key="13">
    <source>
        <dbReference type="Pfam" id="PF02875"/>
    </source>
</evidence>
<dbReference type="KEGG" id="kga:ST1E_0984"/>
<feature type="binding site" evidence="8">
    <location>
        <begin position="591"/>
        <end position="597"/>
    </location>
    <ligand>
        <name>ATP</name>
        <dbReference type="ChEBI" id="CHEBI:30616"/>
    </ligand>
</feature>
<feature type="binding site" evidence="7">
    <location>
        <position position="35"/>
    </location>
    <ligand>
        <name>UDP-N-acetyl-alpha-D-muramoyl-L-alanyl-D-glutamate</name>
        <dbReference type="ChEBI" id="CHEBI:83900"/>
    </ligand>
</feature>
<comment type="catalytic activity">
    <reaction evidence="7">
        <text>UDP-N-acetyl-alpha-D-muramoyl-L-alanyl-D-glutamate + meso-2,6-diaminopimelate + ATP = UDP-N-acetyl-alpha-D-muramoyl-L-alanyl-gamma-D-glutamyl-meso-2,6-diaminopimelate + ADP + phosphate + H(+)</text>
        <dbReference type="Rhea" id="RHEA:23676"/>
        <dbReference type="ChEBI" id="CHEBI:15378"/>
        <dbReference type="ChEBI" id="CHEBI:30616"/>
        <dbReference type="ChEBI" id="CHEBI:43474"/>
        <dbReference type="ChEBI" id="CHEBI:57791"/>
        <dbReference type="ChEBI" id="CHEBI:83900"/>
        <dbReference type="ChEBI" id="CHEBI:83905"/>
        <dbReference type="ChEBI" id="CHEBI:456216"/>
        <dbReference type="EC" id="6.3.2.13"/>
    </reaction>
</comment>
<keyword evidence="8" id="KW-0963">Cytoplasm</keyword>
<dbReference type="GO" id="GO:0008766">
    <property type="term" value="F:UDP-N-acetylmuramoylalanyl-D-glutamyl-2,6-diaminopimelate-D-alanyl-D-alanine ligase activity"/>
    <property type="evidence" value="ECO:0007669"/>
    <property type="project" value="RHEA"/>
</dbReference>
<evidence type="ECO:0000259" key="14">
    <source>
        <dbReference type="Pfam" id="PF08245"/>
    </source>
</evidence>
<evidence type="ECO:0000256" key="8">
    <source>
        <dbReference type="HAMAP-Rule" id="MF_02019"/>
    </source>
</evidence>
<keyword evidence="8 15" id="KW-0436">Ligase</keyword>
<feature type="binding site" evidence="7">
    <location>
        <position position="189"/>
    </location>
    <ligand>
        <name>UDP-N-acetyl-alpha-D-muramoyl-L-alanyl-D-glutamate</name>
        <dbReference type="ChEBI" id="CHEBI:83900"/>
    </ligand>
</feature>
<evidence type="ECO:0000256" key="11">
    <source>
        <dbReference type="SAM" id="Phobius"/>
    </source>
</evidence>
<evidence type="ECO:0000256" key="2">
    <source>
        <dbReference type="ARBA" id="ARBA00022618"/>
    </source>
</evidence>
<feature type="domain" description="Mur ligase C-terminal" evidence="13">
    <location>
        <begin position="801"/>
        <end position="918"/>
    </location>
</feature>
<feature type="modified residue" description="N6-carboxylysine" evidence="7">
    <location>
        <position position="229"/>
    </location>
</feature>